<proteinExistence type="predicted"/>
<dbReference type="AlphaFoldDB" id="U9TS80"/>
<dbReference type="HOGENOM" id="CLU_3069866_0_0_1"/>
<dbReference type="EMBL" id="KI288378">
    <property type="protein sequence ID" value="ESA09183.1"/>
    <property type="molecule type" value="Genomic_DNA"/>
</dbReference>
<gene>
    <name evidence="1" type="ORF">GLOINDRAFT_3486</name>
</gene>
<evidence type="ECO:0000313" key="1">
    <source>
        <dbReference type="EMBL" id="ESA09183.1"/>
    </source>
</evidence>
<reference evidence="1" key="1">
    <citation type="submission" date="2013-07" db="EMBL/GenBank/DDBJ databases">
        <title>The genome of an arbuscular mycorrhizal fungus provides insights into the evolution of the oldest plant symbiosis.</title>
        <authorList>
            <consortium name="DOE Joint Genome Institute"/>
            <person name="Tisserant E."/>
            <person name="Malbreil M."/>
            <person name="Kuo A."/>
            <person name="Kohler A."/>
            <person name="Symeonidi A."/>
            <person name="Balestrini R."/>
            <person name="Charron P."/>
            <person name="Duensing N."/>
            <person name="Frei-dit-Frey N."/>
            <person name="Gianinazzi-Pearson V."/>
            <person name="Gilbert B."/>
            <person name="Handa Y."/>
            <person name="Hijri M."/>
            <person name="Kaul R."/>
            <person name="Kawaguchi M."/>
            <person name="Krajinski F."/>
            <person name="Lammers P."/>
            <person name="Lapierre D."/>
            <person name="Masclaux F.G."/>
            <person name="Murat C."/>
            <person name="Morin E."/>
            <person name="Ndikumana S."/>
            <person name="Pagni M."/>
            <person name="Petitpierre D."/>
            <person name="Requena N."/>
            <person name="Rosikiewicz P."/>
            <person name="Riley R."/>
            <person name="Saito K."/>
            <person name="San Clemente H."/>
            <person name="Shapiro H."/>
            <person name="van Tuinen D."/>
            <person name="Becard G."/>
            <person name="Bonfante P."/>
            <person name="Paszkowski U."/>
            <person name="Shachar-Hill Y."/>
            <person name="Young J.P."/>
            <person name="Sanders I.R."/>
            <person name="Henrissat B."/>
            <person name="Rensing S.A."/>
            <person name="Grigoriev I.V."/>
            <person name="Corradi N."/>
            <person name="Roux C."/>
            <person name="Martin F."/>
        </authorList>
    </citation>
    <scope>NUCLEOTIDE SEQUENCE</scope>
    <source>
        <strain evidence="1">DAOM 197198</strain>
    </source>
</reference>
<accession>U9TS80</accession>
<sequence length="53" mass="5986">MSNHMTTLLRHILKNIQGYDVGEHRAHCSLSVVVGTGLVLHLIRSKGLPWLWP</sequence>
<name>U9TS80_RHIID</name>
<protein>
    <submittedName>
        <fullName evidence="1">Uncharacterized protein</fullName>
    </submittedName>
</protein>
<organism evidence="1">
    <name type="scientific">Rhizophagus irregularis (strain DAOM 181602 / DAOM 197198 / MUCL 43194)</name>
    <name type="common">Arbuscular mycorrhizal fungus</name>
    <name type="synonym">Glomus intraradices</name>
    <dbReference type="NCBI Taxonomy" id="747089"/>
    <lineage>
        <taxon>Eukaryota</taxon>
        <taxon>Fungi</taxon>
        <taxon>Fungi incertae sedis</taxon>
        <taxon>Mucoromycota</taxon>
        <taxon>Glomeromycotina</taxon>
        <taxon>Glomeromycetes</taxon>
        <taxon>Glomerales</taxon>
        <taxon>Glomeraceae</taxon>
        <taxon>Rhizophagus</taxon>
    </lineage>
</organism>